<dbReference type="STRING" id="575788.VS_1918"/>
<dbReference type="GO" id="GO:0006508">
    <property type="term" value="P:proteolysis"/>
    <property type="evidence" value="ECO:0007669"/>
    <property type="project" value="UniProtKB-KW"/>
</dbReference>
<evidence type="ECO:0000256" key="9">
    <source>
        <dbReference type="ARBA" id="ARBA00023316"/>
    </source>
</evidence>
<evidence type="ECO:0000256" key="7">
    <source>
        <dbReference type="ARBA" id="ARBA00022833"/>
    </source>
</evidence>
<keyword evidence="8" id="KW-0482">Metalloprotease</keyword>
<evidence type="ECO:0000256" key="1">
    <source>
        <dbReference type="ARBA" id="ARBA00001947"/>
    </source>
</evidence>
<evidence type="ECO:0000256" key="3">
    <source>
        <dbReference type="ARBA" id="ARBA00022670"/>
    </source>
</evidence>
<keyword evidence="9" id="KW-0961">Cell wall biogenesis/degradation</keyword>
<keyword evidence="3" id="KW-0645">Protease</keyword>
<dbReference type="Proteomes" id="UP000009100">
    <property type="component" value="Chromosome 1"/>
</dbReference>
<keyword evidence="7" id="KW-0862">Zinc</keyword>
<accession>B7VGQ1</accession>
<dbReference type="InterPro" id="IPR010275">
    <property type="entry name" value="MepK"/>
</dbReference>
<evidence type="ECO:0000313" key="13">
    <source>
        <dbReference type="EMBL" id="CAV19101.1"/>
    </source>
</evidence>
<dbReference type="eggNOG" id="COG3108">
    <property type="taxonomic scope" value="Bacteria"/>
</dbReference>
<evidence type="ECO:0000256" key="12">
    <source>
        <dbReference type="SAM" id="Phobius"/>
    </source>
</evidence>
<keyword evidence="12" id="KW-1133">Transmembrane helix</keyword>
<dbReference type="GO" id="GO:0071555">
    <property type="term" value="P:cell wall organization"/>
    <property type="evidence" value="ECO:0007669"/>
    <property type="project" value="UniProtKB-KW"/>
</dbReference>
<keyword evidence="6" id="KW-0378">Hydrolase</keyword>
<keyword evidence="5" id="KW-0732">Signal</keyword>
<dbReference type="PANTHER" id="PTHR37425">
    <property type="match status" value="1"/>
</dbReference>
<dbReference type="HOGENOM" id="CLU_080400_1_2_6"/>
<protein>
    <recommendedName>
        <fullName evidence="11">Murein endopeptidase K</fullName>
    </recommendedName>
</protein>
<evidence type="ECO:0000256" key="11">
    <source>
        <dbReference type="ARBA" id="ARBA00093666"/>
    </source>
</evidence>
<evidence type="ECO:0000256" key="10">
    <source>
        <dbReference type="ARBA" id="ARBA00093448"/>
    </source>
</evidence>
<dbReference type="PANTHER" id="PTHR37425:SF1">
    <property type="entry name" value="OUTER MEMBRANE PROTEIN"/>
    <property type="match status" value="1"/>
</dbReference>
<proteinExistence type="inferred from homology"/>
<dbReference type="KEGG" id="vsp:VS_1918"/>
<comment type="cofactor">
    <cofactor evidence="1">
        <name>Zn(2+)</name>
        <dbReference type="ChEBI" id="CHEBI:29105"/>
    </cofactor>
</comment>
<evidence type="ECO:0000256" key="4">
    <source>
        <dbReference type="ARBA" id="ARBA00022723"/>
    </source>
</evidence>
<evidence type="ECO:0000256" key="8">
    <source>
        <dbReference type="ARBA" id="ARBA00023049"/>
    </source>
</evidence>
<keyword evidence="12" id="KW-0472">Membrane</keyword>
<gene>
    <name evidence="13" type="ordered locus">VS_1918</name>
</gene>
<dbReference type="EMBL" id="FM954972">
    <property type="protein sequence ID" value="CAV19101.1"/>
    <property type="molecule type" value="Genomic_DNA"/>
</dbReference>
<dbReference type="GO" id="GO:0008237">
    <property type="term" value="F:metallopeptidase activity"/>
    <property type="evidence" value="ECO:0007669"/>
    <property type="project" value="UniProtKB-KW"/>
</dbReference>
<reference evidence="13 14" key="1">
    <citation type="submission" date="2009-02" db="EMBL/GenBank/DDBJ databases">
        <title>Vibrio splendidus str. LGP32 complete genome.</title>
        <authorList>
            <person name="Mazel D."/>
            <person name="Le Roux F."/>
        </authorList>
    </citation>
    <scope>NUCLEOTIDE SEQUENCE [LARGE SCALE GENOMIC DNA]</scope>
    <source>
        <strain evidence="13 14">LGP32</strain>
    </source>
</reference>
<dbReference type="AlphaFoldDB" id="B7VGQ1"/>
<comment type="similarity">
    <text evidence="10">Belongs to the peptidase M15 family.</text>
</comment>
<organism evidence="13 14">
    <name type="scientific">Vibrio atlanticus (strain LGP32)</name>
    <name type="common">Vibrio splendidus (strain Mel32)</name>
    <dbReference type="NCBI Taxonomy" id="575788"/>
    <lineage>
        <taxon>Bacteria</taxon>
        <taxon>Pseudomonadati</taxon>
        <taxon>Pseudomonadota</taxon>
        <taxon>Gammaproteobacteria</taxon>
        <taxon>Vibrionales</taxon>
        <taxon>Vibrionaceae</taxon>
        <taxon>Vibrio</taxon>
    </lineage>
</organism>
<keyword evidence="4" id="KW-0479">Metal-binding</keyword>
<evidence type="ECO:0000256" key="6">
    <source>
        <dbReference type="ARBA" id="ARBA00022801"/>
    </source>
</evidence>
<evidence type="ECO:0000256" key="5">
    <source>
        <dbReference type="ARBA" id="ARBA00022729"/>
    </source>
</evidence>
<dbReference type="CDD" id="cd14844">
    <property type="entry name" value="Zn-DD-carboxypeptidase_like"/>
    <property type="match status" value="1"/>
</dbReference>
<dbReference type="GO" id="GO:0046872">
    <property type="term" value="F:metal ion binding"/>
    <property type="evidence" value="ECO:0007669"/>
    <property type="project" value="UniProtKB-KW"/>
</dbReference>
<comment type="pathway">
    <text evidence="2">Cell wall biogenesis; cell wall polysaccharide biosynthesis.</text>
</comment>
<dbReference type="InterPro" id="IPR009045">
    <property type="entry name" value="Zn_M74/Hedgehog-like"/>
</dbReference>
<dbReference type="Pfam" id="PF05951">
    <property type="entry name" value="Peptidase_M15_2"/>
    <property type="match status" value="1"/>
</dbReference>
<evidence type="ECO:0000313" key="14">
    <source>
        <dbReference type="Proteomes" id="UP000009100"/>
    </source>
</evidence>
<name>B7VGQ1_VIBA3</name>
<dbReference type="Gene3D" id="3.30.1380.10">
    <property type="match status" value="1"/>
</dbReference>
<keyword evidence="12" id="KW-0812">Transmembrane</keyword>
<feature type="transmembrane region" description="Helical" evidence="12">
    <location>
        <begin position="35"/>
        <end position="57"/>
    </location>
</feature>
<sequence>MYVDAAISIMYRAFFVRSNWFFCCMSQSLFSRRQFLTYAGGTAVVASITPSIAFASYPDQPRTISMNNLHTGERLETCYFDGANYVGDEMARLSKLCRDFRRNEIHPMDKNLFDQITQIQNVLGIQKEVQIISGYRSPATNEALRSKSSGVAKKSYHMLGKAIDFRIDGVNLKELRDVAKSLNAGGVGYYARSNFIHIDTGPARSW</sequence>
<evidence type="ECO:0000256" key="2">
    <source>
        <dbReference type="ARBA" id="ARBA00004776"/>
    </source>
</evidence>
<dbReference type="SUPFAM" id="SSF55166">
    <property type="entry name" value="Hedgehog/DD-peptidase"/>
    <property type="match status" value="1"/>
</dbReference>